<feature type="domain" description="RNA polymerase sigma factor 70 region 4 type 2" evidence="6">
    <location>
        <begin position="107"/>
        <end position="159"/>
    </location>
</feature>
<dbReference type="InterPro" id="IPR013324">
    <property type="entry name" value="RNA_pol_sigma_r3/r4-like"/>
</dbReference>
<keyword evidence="3" id="KW-0731">Sigma factor</keyword>
<dbReference type="InterPro" id="IPR013325">
    <property type="entry name" value="RNA_pol_sigma_r2"/>
</dbReference>
<dbReference type="PANTHER" id="PTHR43133">
    <property type="entry name" value="RNA POLYMERASE ECF-TYPE SIGMA FACTO"/>
    <property type="match status" value="1"/>
</dbReference>
<accession>A0ABX5M998</accession>
<evidence type="ECO:0000256" key="1">
    <source>
        <dbReference type="ARBA" id="ARBA00010641"/>
    </source>
</evidence>
<evidence type="ECO:0000313" key="7">
    <source>
        <dbReference type="EMBL" id="PXV83716.1"/>
    </source>
</evidence>
<dbReference type="EMBL" id="QICQ01000003">
    <property type="protein sequence ID" value="PXV83716.1"/>
    <property type="molecule type" value="Genomic_DNA"/>
</dbReference>
<comment type="caution">
    <text evidence="7">The sequence shown here is derived from an EMBL/GenBank/DDBJ whole genome shotgun (WGS) entry which is preliminary data.</text>
</comment>
<keyword evidence="4" id="KW-0804">Transcription</keyword>
<dbReference type="RefSeq" id="WP_011635109.1">
    <property type="nucleotide sequence ID" value="NZ_FNNM01000007.1"/>
</dbReference>
<dbReference type="SUPFAM" id="SSF88946">
    <property type="entry name" value="Sigma2 domain of RNA polymerase sigma factors"/>
    <property type="match status" value="1"/>
</dbReference>
<proteinExistence type="inferred from homology"/>
<comment type="similarity">
    <text evidence="1">Belongs to the sigma-70 factor family. ECF subfamily.</text>
</comment>
<dbReference type="Proteomes" id="UP000247780">
    <property type="component" value="Unassembled WGS sequence"/>
</dbReference>
<evidence type="ECO:0000259" key="6">
    <source>
        <dbReference type="Pfam" id="PF08281"/>
    </source>
</evidence>
<protein>
    <submittedName>
        <fullName evidence="7">RNA polymerase RpoE-like sigma-24 subunit</fullName>
    </submittedName>
</protein>
<evidence type="ECO:0000256" key="3">
    <source>
        <dbReference type="ARBA" id="ARBA00023082"/>
    </source>
</evidence>
<organism evidence="7 8">
    <name type="scientific">Nitrosomonas eutropha</name>
    <dbReference type="NCBI Taxonomy" id="916"/>
    <lineage>
        <taxon>Bacteria</taxon>
        <taxon>Pseudomonadati</taxon>
        <taxon>Pseudomonadota</taxon>
        <taxon>Betaproteobacteria</taxon>
        <taxon>Nitrosomonadales</taxon>
        <taxon>Nitrosomonadaceae</taxon>
        <taxon>Nitrosomonas</taxon>
    </lineage>
</organism>
<feature type="domain" description="RNA polymerase sigma-70 region 2" evidence="5">
    <location>
        <begin position="12"/>
        <end position="75"/>
    </location>
</feature>
<evidence type="ECO:0000259" key="5">
    <source>
        <dbReference type="Pfam" id="PF04542"/>
    </source>
</evidence>
<dbReference type="InterPro" id="IPR013249">
    <property type="entry name" value="RNA_pol_sigma70_r4_t2"/>
</dbReference>
<dbReference type="PANTHER" id="PTHR43133:SF63">
    <property type="entry name" value="RNA POLYMERASE SIGMA FACTOR FECI-RELATED"/>
    <property type="match status" value="1"/>
</dbReference>
<gene>
    <name evidence="7" type="ORF">C8R14_10312</name>
</gene>
<dbReference type="InterPro" id="IPR039425">
    <property type="entry name" value="RNA_pol_sigma-70-like"/>
</dbReference>
<dbReference type="SUPFAM" id="SSF88659">
    <property type="entry name" value="Sigma3 and sigma4 domains of RNA polymerase sigma factors"/>
    <property type="match status" value="1"/>
</dbReference>
<sequence length="169" mass="19516">MSSSDSPVFTALYKQYQSQLISRITCLVGCRETAADLAQEAYIRLLGHRDLSNILSLSAYLFRIGHNLAMDHQRDPLNKIEYLLLDETLPCPLLQPHEIVSLRQQCRLLLDTIASMPQGCRDVFLLRKIDELSYSEISIHLNISEKTVQRRLVQAMLRCHRSMNRMTDR</sequence>
<dbReference type="Pfam" id="PF04542">
    <property type="entry name" value="Sigma70_r2"/>
    <property type="match status" value="1"/>
</dbReference>
<dbReference type="Gene3D" id="1.10.10.10">
    <property type="entry name" value="Winged helix-like DNA-binding domain superfamily/Winged helix DNA-binding domain"/>
    <property type="match status" value="1"/>
</dbReference>
<dbReference type="CDD" id="cd06171">
    <property type="entry name" value="Sigma70_r4"/>
    <property type="match status" value="1"/>
</dbReference>
<evidence type="ECO:0000313" key="8">
    <source>
        <dbReference type="Proteomes" id="UP000247780"/>
    </source>
</evidence>
<dbReference type="Pfam" id="PF08281">
    <property type="entry name" value="Sigma70_r4_2"/>
    <property type="match status" value="1"/>
</dbReference>
<keyword evidence="2" id="KW-0805">Transcription regulation</keyword>
<dbReference type="InterPro" id="IPR036388">
    <property type="entry name" value="WH-like_DNA-bd_sf"/>
</dbReference>
<dbReference type="InterPro" id="IPR007627">
    <property type="entry name" value="RNA_pol_sigma70_r2"/>
</dbReference>
<keyword evidence="8" id="KW-1185">Reference proteome</keyword>
<evidence type="ECO:0000256" key="2">
    <source>
        <dbReference type="ARBA" id="ARBA00023015"/>
    </source>
</evidence>
<name>A0ABX5M998_9PROT</name>
<reference evidence="7 8" key="1">
    <citation type="submission" date="2018-04" db="EMBL/GenBank/DDBJ databases">
        <title>Active sludge and wastewater microbial communities from Klosterneuburg, Austria.</title>
        <authorList>
            <person name="Wagner M."/>
        </authorList>
    </citation>
    <scope>NUCLEOTIDE SEQUENCE [LARGE SCALE GENOMIC DNA]</scope>
    <source>
        <strain evidence="7 8">Nm 57</strain>
    </source>
</reference>
<dbReference type="Gene3D" id="1.10.1740.10">
    <property type="match status" value="1"/>
</dbReference>
<evidence type="ECO:0000256" key="4">
    <source>
        <dbReference type="ARBA" id="ARBA00023163"/>
    </source>
</evidence>
<dbReference type="InterPro" id="IPR014284">
    <property type="entry name" value="RNA_pol_sigma-70_dom"/>
</dbReference>
<dbReference type="NCBIfam" id="TIGR02937">
    <property type="entry name" value="sigma70-ECF"/>
    <property type="match status" value="1"/>
</dbReference>